<feature type="domain" description="Blue (type 1) copper" evidence="8">
    <location>
        <begin position="35"/>
        <end position="135"/>
    </location>
</feature>
<dbReference type="GO" id="GO:0016020">
    <property type="term" value="C:membrane"/>
    <property type="evidence" value="ECO:0007669"/>
    <property type="project" value="UniProtKB-SubCell"/>
</dbReference>
<dbReference type="GO" id="GO:0005507">
    <property type="term" value="F:copper ion binding"/>
    <property type="evidence" value="ECO:0007669"/>
    <property type="project" value="InterPro"/>
</dbReference>
<dbReference type="InterPro" id="IPR008972">
    <property type="entry name" value="Cupredoxin"/>
</dbReference>
<protein>
    <recommendedName>
        <fullName evidence="8">Blue (type 1) copper domain-containing protein</fullName>
    </recommendedName>
</protein>
<dbReference type="PANTHER" id="PTHR34192:SF10">
    <property type="entry name" value="PLASTOCYANIN MAJOR ISOFORM, CHLOROPLASTIC-RELATED"/>
    <property type="match status" value="1"/>
</dbReference>
<evidence type="ECO:0000256" key="3">
    <source>
        <dbReference type="ARBA" id="ARBA00022723"/>
    </source>
</evidence>
<comment type="subcellular location">
    <subcellularLocation>
        <location evidence="1">Membrane</location>
    </subcellularLocation>
</comment>
<dbReference type="AlphaFoldDB" id="A0A916NA15"/>
<organism evidence="9 10">
    <name type="scientific">Georgfuchsia toluolica</name>
    <dbReference type="NCBI Taxonomy" id="424218"/>
    <lineage>
        <taxon>Bacteria</taxon>
        <taxon>Pseudomonadati</taxon>
        <taxon>Pseudomonadota</taxon>
        <taxon>Betaproteobacteria</taxon>
        <taxon>Nitrosomonadales</taxon>
        <taxon>Sterolibacteriaceae</taxon>
        <taxon>Georgfuchsia</taxon>
    </lineage>
</organism>
<dbReference type="InterPro" id="IPR002387">
    <property type="entry name" value="Plastocyanin"/>
</dbReference>
<keyword evidence="4" id="KW-0249">Electron transport</keyword>
<dbReference type="PRINTS" id="PR00157">
    <property type="entry name" value="PLASTOCYANIN"/>
</dbReference>
<evidence type="ECO:0000256" key="5">
    <source>
        <dbReference type="ARBA" id="ARBA00023008"/>
    </source>
</evidence>
<dbReference type="SUPFAM" id="SSF49503">
    <property type="entry name" value="Cupredoxins"/>
    <property type="match status" value="1"/>
</dbReference>
<dbReference type="Pfam" id="PF00127">
    <property type="entry name" value="Copper-bind"/>
    <property type="match status" value="1"/>
</dbReference>
<gene>
    <name evidence="9" type="ORF">GTOL_12623</name>
</gene>
<evidence type="ECO:0000256" key="2">
    <source>
        <dbReference type="ARBA" id="ARBA00022448"/>
    </source>
</evidence>
<sequence length="187" mass="20720">MLTLARSLVPGLVAASLLPVVVAAKDLARVFEVRMQMSKDGTRAYFDPLGLHIQPGDTIRWVQISGYHSTTAYHPENGNHELRIPENAKPWDSDVLVAVSPAKGSSFQRVFRQEGVYDYFCRPHEAAGMVGRIVVGSPGSGPGTRPFDYAPQRKWNSVPVVAQKQLPSVEEIMRKSVIHPFLDEQIN</sequence>
<name>A0A916NA15_9PROT</name>
<keyword evidence="10" id="KW-1185">Reference proteome</keyword>
<dbReference type="InterPro" id="IPR028871">
    <property type="entry name" value="BlueCu_1_BS"/>
</dbReference>
<evidence type="ECO:0000256" key="1">
    <source>
        <dbReference type="ARBA" id="ARBA00004370"/>
    </source>
</evidence>
<keyword evidence="2" id="KW-0813">Transport</keyword>
<evidence type="ECO:0000313" key="10">
    <source>
        <dbReference type="Proteomes" id="UP000742786"/>
    </source>
</evidence>
<evidence type="ECO:0000256" key="7">
    <source>
        <dbReference type="PIRSR" id="PIRSR602387-1"/>
    </source>
</evidence>
<feature type="binding site" evidence="7">
    <location>
        <position position="121"/>
    </location>
    <ligand>
        <name>Cu cation</name>
        <dbReference type="ChEBI" id="CHEBI:23378"/>
    </ligand>
</feature>
<dbReference type="EMBL" id="CAJQUM010000001">
    <property type="protein sequence ID" value="CAG4884740.1"/>
    <property type="molecule type" value="Genomic_DNA"/>
</dbReference>
<comment type="caution">
    <text evidence="9">The sequence shown here is derived from an EMBL/GenBank/DDBJ whole genome shotgun (WGS) entry which is preliminary data.</text>
</comment>
<feature type="binding site" evidence="7">
    <location>
        <position position="124"/>
    </location>
    <ligand>
        <name>Cu cation</name>
        <dbReference type="ChEBI" id="CHEBI:23378"/>
    </ligand>
</feature>
<feature type="binding site" evidence="7">
    <location>
        <position position="129"/>
    </location>
    <ligand>
        <name>Cu cation</name>
        <dbReference type="ChEBI" id="CHEBI:23378"/>
    </ligand>
</feature>
<keyword evidence="3 7" id="KW-0479">Metal-binding</keyword>
<accession>A0A916NA15</accession>
<evidence type="ECO:0000259" key="8">
    <source>
        <dbReference type="Pfam" id="PF00127"/>
    </source>
</evidence>
<reference evidence="9" key="1">
    <citation type="submission" date="2021-04" db="EMBL/GenBank/DDBJ databases">
        <authorList>
            <person name="Hornung B."/>
        </authorList>
    </citation>
    <scope>NUCLEOTIDE SEQUENCE</scope>
    <source>
        <strain evidence="9">G5G6</strain>
    </source>
</reference>
<evidence type="ECO:0000256" key="6">
    <source>
        <dbReference type="ARBA" id="ARBA00023136"/>
    </source>
</evidence>
<comment type="cofactor">
    <cofactor evidence="7">
        <name>Cu(2+)</name>
        <dbReference type="ChEBI" id="CHEBI:29036"/>
    </cofactor>
    <text evidence="7">The crystal structure with reduced Cu(1+) has also been determined.</text>
</comment>
<dbReference type="PROSITE" id="PS00196">
    <property type="entry name" value="COPPER_BLUE"/>
    <property type="match status" value="1"/>
</dbReference>
<evidence type="ECO:0000256" key="4">
    <source>
        <dbReference type="ARBA" id="ARBA00022982"/>
    </source>
</evidence>
<dbReference type="RefSeq" id="WP_220636559.1">
    <property type="nucleotide sequence ID" value="NZ_CAJQUM010000001.1"/>
</dbReference>
<dbReference type="PANTHER" id="PTHR34192">
    <property type="entry name" value="PLASTOCYANIN MAJOR ISOFORM, CHLOROPLASTIC-RELATED"/>
    <property type="match status" value="1"/>
</dbReference>
<dbReference type="Gene3D" id="2.60.40.420">
    <property type="entry name" value="Cupredoxins - blue copper proteins"/>
    <property type="match status" value="1"/>
</dbReference>
<dbReference type="InterPro" id="IPR000923">
    <property type="entry name" value="BlueCu_1"/>
</dbReference>
<evidence type="ECO:0000313" key="9">
    <source>
        <dbReference type="EMBL" id="CAG4884740.1"/>
    </source>
</evidence>
<dbReference type="Proteomes" id="UP000742786">
    <property type="component" value="Unassembled WGS sequence"/>
</dbReference>
<proteinExistence type="predicted"/>
<keyword evidence="6" id="KW-0472">Membrane</keyword>
<keyword evidence="5 7" id="KW-0186">Copper</keyword>
<dbReference type="GO" id="GO:0009055">
    <property type="term" value="F:electron transfer activity"/>
    <property type="evidence" value="ECO:0007669"/>
    <property type="project" value="InterPro"/>
</dbReference>